<dbReference type="VEuPathDB" id="VectorBase:HLOH_052325"/>
<sequence length="247" mass="27211">MASATAPTTGIGAMSTEDEDLETASSDSDALSHTGKSKTRSPEEITARKNKQEERRRLRTASQKNPRLVKLCVVTLPPSTPATSRQTATESTQQWGPPLQHEQPAVDGEACLSMASQVLQTNDLGTAVGATTMLGGYTAAARDLDPEDVLDRTWDTLAKRVQEKARHYHTHNPHNYRKEKCHVQARSCRAQGKRHPPRAPSASRRDKDTTRGSLHGNKRCRPKQATAATIQYQDMLAVQHQSGENKR</sequence>
<feature type="region of interest" description="Disordered" evidence="1">
    <location>
        <begin position="1"/>
        <end position="103"/>
    </location>
</feature>
<gene>
    <name evidence="2" type="ORF">HPB48_013678</name>
</gene>
<organism evidence="2 3">
    <name type="scientific">Haemaphysalis longicornis</name>
    <name type="common">Bush tick</name>
    <dbReference type="NCBI Taxonomy" id="44386"/>
    <lineage>
        <taxon>Eukaryota</taxon>
        <taxon>Metazoa</taxon>
        <taxon>Ecdysozoa</taxon>
        <taxon>Arthropoda</taxon>
        <taxon>Chelicerata</taxon>
        <taxon>Arachnida</taxon>
        <taxon>Acari</taxon>
        <taxon>Parasitiformes</taxon>
        <taxon>Ixodida</taxon>
        <taxon>Ixodoidea</taxon>
        <taxon>Ixodidae</taxon>
        <taxon>Haemaphysalinae</taxon>
        <taxon>Haemaphysalis</taxon>
    </lineage>
</organism>
<evidence type="ECO:0000313" key="2">
    <source>
        <dbReference type="EMBL" id="KAH9377566.1"/>
    </source>
</evidence>
<proteinExistence type="predicted"/>
<accession>A0A9J6GGJ1</accession>
<feature type="compositionally biased region" description="Polar residues" evidence="1">
    <location>
        <begin position="81"/>
        <end position="95"/>
    </location>
</feature>
<feature type="compositionally biased region" description="Basic residues" evidence="1">
    <location>
        <begin position="166"/>
        <end position="175"/>
    </location>
</feature>
<dbReference type="EMBL" id="JABSTR010000008">
    <property type="protein sequence ID" value="KAH9377566.1"/>
    <property type="molecule type" value="Genomic_DNA"/>
</dbReference>
<name>A0A9J6GGJ1_HAELO</name>
<dbReference type="AlphaFoldDB" id="A0A9J6GGJ1"/>
<reference evidence="2 3" key="1">
    <citation type="journal article" date="2020" name="Cell">
        <title>Large-Scale Comparative Analyses of Tick Genomes Elucidate Their Genetic Diversity and Vector Capacities.</title>
        <authorList>
            <consortium name="Tick Genome and Microbiome Consortium (TIGMIC)"/>
            <person name="Jia N."/>
            <person name="Wang J."/>
            <person name="Shi W."/>
            <person name="Du L."/>
            <person name="Sun Y."/>
            <person name="Zhan W."/>
            <person name="Jiang J.F."/>
            <person name="Wang Q."/>
            <person name="Zhang B."/>
            <person name="Ji P."/>
            <person name="Bell-Sakyi L."/>
            <person name="Cui X.M."/>
            <person name="Yuan T.T."/>
            <person name="Jiang B.G."/>
            <person name="Yang W.F."/>
            <person name="Lam T.T."/>
            <person name="Chang Q.C."/>
            <person name="Ding S.J."/>
            <person name="Wang X.J."/>
            <person name="Zhu J.G."/>
            <person name="Ruan X.D."/>
            <person name="Zhao L."/>
            <person name="Wei J.T."/>
            <person name="Ye R.Z."/>
            <person name="Que T.C."/>
            <person name="Du C.H."/>
            <person name="Zhou Y.H."/>
            <person name="Cheng J.X."/>
            <person name="Dai P.F."/>
            <person name="Guo W.B."/>
            <person name="Han X.H."/>
            <person name="Huang E.J."/>
            <person name="Li L.F."/>
            <person name="Wei W."/>
            <person name="Gao Y.C."/>
            <person name="Liu J.Z."/>
            <person name="Shao H.Z."/>
            <person name="Wang X."/>
            <person name="Wang C.C."/>
            <person name="Yang T.C."/>
            <person name="Huo Q.B."/>
            <person name="Li W."/>
            <person name="Chen H.Y."/>
            <person name="Chen S.E."/>
            <person name="Zhou L.G."/>
            <person name="Ni X.B."/>
            <person name="Tian J.H."/>
            <person name="Sheng Y."/>
            <person name="Liu T."/>
            <person name="Pan Y.S."/>
            <person name="Xia L.Y."/>
            <person name="Li J."/>
            <person name="Zhao F."/>
            <person name="Cao W.C."/>
        </authorList>
    </citation>
    <scope>NUCLEOTIDE SEQUENCE [LARGE SCALE GENOMIC DNA]</scope>
    <source>
        <strain evidence="2">HaeL-2018</strain>
    </source>
</reference>
<evidence type="ECO:0000256" key="1">
    <source>
        <dbReference type="SAM" id="MobiDB-lite"/>
    </source>
</evidence>
<dbReference type="Proteomes" id="UP000821853">
    <property type="component" value="Unassembled WGS sequence"/>
</dbReference>
<protein>
    <submittedName>
        <fullName evidence="2">Uncharacterized protein</fullName>
    </submittedName>
</protein>
<keyword evidence="3" id="KW-1185">Reference proteome</keyword>
<feature type="compositionally biased region" description="Basic and acidic residues" evidence="1">
    <location>
        <begin position="40"/>
        <end position="56"/>
    </location>
</feature>
<feature type="region of interest" description="Disordered" evidence="1">
    <location>
        <begin position="166"/>
        <end position="225"/>
    </location>
</feature>
<evidence type="ECO:0000313" key="3">
    <source>
        <dbReference type="Proteomes" id="UP000821853"/>
    </source>
</evidence>
<comment type="caution">
    <text evidence="2">The sequence shown here is derived from an EMBL/GenBank/DDBJ whole genome shotgun (WGS) entry which is preliminary data.</text>
</comment>